<dbReference type="SMART" id="SM00382">
    <property type="entry name" value="AAA"/>
    <property type="match status" value="1"/>
</dbReference>
<feature type="binding site" evidence="13">
    <location>
        <begin position="12"/>
        <end position="17"/>
    </location>
    <ligand>
        <name>ATP</name>
        <dbReference type="ChEBI" id="CHEBI:30616"/>
    </ligand>
</feature>
<protein>
    <recommendedName>
        <fullName evidence="13 14">Multifunctional fusion protein</fullName>
    </recommendedName>
    <domain>
        <recommendedName>
            <fullName evidence="14">Cytidylate kinase</fullName>
            <shortName evidence="14">CK</shortName>
            <ecNumber evidence="14">2.7.4.25</ecNumber>
        </recommendedName>
        <alternativeName>
            <fullName evidence="14">Cytidine monophosphate kinase</fullName>
            <shortName evidence="14">CMP kinase</shortName>
        </alternativeName>
    </domain>
    <domain>
        <recommendedName>
            <fullName evidence="13">Shikimate kinase</fullName>
            <shortName evidence="13">SK</shortName>
            <ecNumber evidence="13">2.7.1.71</ecNumber>
        </recommendedName>
    </domain>
</protein>
<keyword evidence="13" id="KW-0963">Cytoplasm</keyword>
<dbReference type="InterPro" id="IPR011994">
    <property type="entry name" value="Cytidylate_kinase_dom"/>
</dbReference>
<dbReference type="InterPro" id="IPR023000">
    <property type="entry name" value="Shikimate_kinase_CS"/>
</dbReference>
<comment type="catalytic activity">
    <reaction evidence="10 14">
        <text>dCMP + ATP = dCDP + ADP</text>
        <dbReference type="Rhea" id="RHEA:25094"/>
        <dbReference type="ChEBI" id="CHEBI:30616"/>
        <dbReference type="ChEBI" id="CHEBI:57566"/>
        <dbReference type="ChEBI" id="CHEBI:58593"/>
        <dbReference type="ChEBI" id="CHEBI:456216"/>
        <dbReference type="EC" id="2.7.4.25"/>
    </reaction>
</comment>
<keyword evidence="13" id="KW-0460">Magnesium</keyword>
<dbReference type="HAMAP" id="MF_00238">
    <property type="entry name" value="Cytidyl_kinase_type1"/>
    <property type="match status" value="1"/>
</dbReference>
<dbReference type="NCBIfam" id="TIGR00017">
    <property type="entry name" value="cmk"/>
    <property type="match status" value="1"/>
</dbReference>
<dbReference type="KEGG" id="schv:BRCON_0469"/>
<evidence type="ECO:0000256" key="7">
    <source>
        <dbReference type="ARBA" id="ARBA00022777"/>
    </source>
</evidence>
<dbReference type="GO" id="GO:0006220">
    <property type="term" value="P:pyrimidine nucleotide metabolic process"/>
    <property type="evidence" value="ECO:0007669"/>
    <property type="project" value="UniProtKB-UniRule"/>
</dbReference>
<comment type="similarity">
    <text evidence="2 13">Belongs to the shikimate kinase family.</text>
</comment>
<comment type="pathway">
    <text evidence="1 13">Metabolic intermediate biosynthesis; chorismate biosynthesis; chorismate from D-erythrose 4-phosphate and phosphoenolpyruvate: step 5/7.</text>
</comment>
<gene>
    <name evidence="14" type="primary">cmk</name>
    <name evidence="13" type="synonym">aroK</name>
    <name evidence="16" type="ORF">BRCON_0469</name>
</gene>
<dbReference type="GO" id="GO:0004765">
    <property type="term" value="F:shikimate kinase activity"/>
    <property type="evidence" value="ECO:0007669"/>
    <property type="project" value="UniProtKB-UniRule"/>
</dbReference>
<comment type="similarity">
    <text evidence="3 14">Belongs to the cytidylate kinase family. Type 1 subfamily.</text>
</comment>
<evidence type="ECO:0000313" key="17">
    <source>
        <dbReference type="Proteomes" id="UP000262583"/>
    </source>
</evidence>
<feature type="binding site" evidence="13">
    <location>
        <position position="16"/>
    </location>
    <ligand>
        <name>Mg(2+)</name>
        <dbReference type="ChEBI" id="CHEBI:18420"/>
    </ligand>
</feature>
<evidence type="ECO:0000256" key="11">
    <source>
        <dbReference type="ARBA" id="ARBA00048478"/>
    </source>
</evidence>
<organism evidence="16 17">
    <name type="scientific">Sumerlaea chitinivorans</name>
    <dbReference type="NCBI Taxonomy" id="2250252"/>
    <lineage>
        <taxon>Bacteria</taxon>
        <taxon>Candidatus Sumerlaeota</taxon>
        <taxon>Candidatus Sumerlaeia</taxon>
        <taxon>Candidatus Sumerlaeales</taxon>
        <taxon>Candidatus Sumerlaeaceae</taxon>
        <taxon>Candidatus Sumerlaea</taxon>
    </lineage>
</organism>
<dbReference type="PANTHER" id="PTHR21087">
    <property type="entry name" value="SHIKIMATE KINASE"/>
    <property type="match status" value="1"/>
</dbReference>
<dbReference type="Pfam" id="PF02224">
    <property type="entry name" value="Cytidylate_kin"/>
    <property type="match status" value="1"/>
</dbReference>
<sequence>MSNNVVLIGMMGSGKTTVGRLLAEKAEMEFVDLDEMIEKRTGKRIAQIFEEEGEQAFRLLETEALREVLAANRTVIATGGGIVTRPENRRLLREAGLVVWLDAPAEELSRRIGSDQSRPLLRGHASILKQLEQLLAERRVMYAETSDIHLDTTEHTPEEIAERILEELENRTLATDEEVFATIVAIDGPVASGKSALARRLARRLGFTHIDTGAMYRCVTYEAMRRGIPLDDEKQVTDVAHSIDIRFLEDEGDSEHKRVLLNGEDVTEVIRSPEVSRNTSPIADIASVRTEMVRLQRQLALRGRCVLEGRDIATVVVPEAKWKFYVVASLEERVQRRHRQYVAESREVPLERIREDILSRDERDRNRAHGALKLAPTAMILDTTGIGLEEAVEIMAAIIEMSEAQG</sequence>
<dbReference type="SUPFAM" id="SSF52540">
    <property type="entry name" value="P-loop containing nucleoside triphosphate hydrolases"/>
    <property type="match status" value="2"/>
</dbReference>
<name>A0A2Z4Y2X0_SUMC1</name>
<comment type="catalytic activity">
    <reaction evidence="12 13">
        <text>shikimate + ATP = 3-phosphoshikimate + ADP + H(+)</text>
        <dbReference type="Rhea" id="RHEA:13121"/>
        <dbReference type="ChEBI" id="CHEBI:15378"/>
        <dbReference type="ChEBI" id="CHEBI:30616"/>
        <dbReference type="ChEBI" id="CHEBI:36208"/>
        <dbReference type="ChEBI" id="CHEBI:145989"/>
        <dbReference type="ChEBI" id="CHEBI:456216"/>
        <dbReference type="EC" id="2.7.1.71"/>
    </reaction>
</comment>
<dbReference type="EC" id="2.7.4.25" evidence="14"/>
<keyword evidence="6 13" id="KW-0547">Nucleotide-binding</keyword>
<comment type="caution">
    <text evidence="13">Lacks conserved residue(s) required for the propagation of feature annotation.</text>
</comment>
<dbReference type="HAMAP" id="MF_00109">
    <property type="entry name" value="Shikimate_kinase"/>
    <property type="match status" value="1"/>
</dbReference>
<dbReference type="UniPathway" id="UPA00053">
    <property type="reaction ID" value="UER00088"/>
</dbReference>
<dbReference type="GO" id="GO:0036430">
    <property type="term" value="F:CMP kinase activity"/>
    <property type="evidence" value="ECO:0007669"/>
    <property type="project" value="RHEA"/>
</dbReference>
<dbReference type="EC" id="2.7.1.71" evidence="13"/>
<dbReference type="Proteomes" id="UP000262583">
    <property type="component" value="Chromosome"/>
</dbReference>
<reference evidence="16 17" key="1">
    <citation type="submission" date="2018-05" db="EMBL/GenBank/DDBJ databases">
        <title>A metagenomic window into the 2 km-deep terrestrial subsurface aquifer revealed taxonomically and functionally diverse microbial community comprising novel uncultured bacterial lineages.</title>
        <authorList>
            <person name="Kadnikov V.V."/>
            <person name="Mardanov A.V."/>
            <person name="Beletsky A.V."/>
            <person name="Banks D."/>
            <person name="Pimenov N.V."/>
            <person name="Frank Y.A."/>
            <person name="Karnachuk O.V."/>
            <person name="Ravin N.V."/>
        </authorList>
    </citation>
    <scope>NUCLEOTIDE SEQUENCE [LARGE SCALE GENOMIC DNA]</scope>
    <source>
        <strain evidence="16">BY</strain>
    </source>
</reference>
<dbReference type="PANTHER" id="PTHR21087:SF16">
    <property type="entry name" value="SHIKIMATE KINASE 1, CHLOROPLASTIC"/>
    <property type="match status" value="1"/>
</dbReference>
<dbReference type="InterPro" id="IPR027417">
    <property type="entry name" value="P-loop_NTPase"/>
</dbReference>
<keyword evidence="5 13" id="KW-0808">Transferase</keyword>
<evidence type="ECO:0000313" key="16">
    <source>
        <dbReference type="EMBL" id="AXA35246.1"/>
    </source>
</evidence>
<dbReference type="GO" id="GO:0000287">
    <property type="term" value="F:magnesium ion binding"/>
    <property type="evidence" value="ECO:0007669"/>
    <property type="project" value="UniProtKB-UniRule"/>
</dbReference>
<comment type="cofactor">
    <cofactor evidence="13">
        <name>Mg(2+)</name>
        <dbReference type="ChEBI" id="CHEBI:18420"/>
    </cofactor>
    <text evidence="13">Binds 1 Mg(2+) ion per subunit.</text>
</comment>
<feature type="binding site" evidence="14">
    <location>
        <begin position="188"/>
        <end position="196"/>
    </location>
    <ligand>
        <name>ATP</name>
        <dbReference type="ChEBI" id="CHEBI:30616"/>
    </ligand>
</feature>
<feature type="binding site" evidence="13">
    <location>
        <position position="138"/>
    </location>
    <ligand>
        <name>substrate</name>
    </ligand>
</feature>
<keyword evidence="7 13" id="KW-0418">Kinase</keyword>
<comment type="function">
    <text evidence="13">Catalyzes the specific phosphorylation of the 3-hydroxyl group of shikimic acid using ATP as a cosubstrate.</text>
</comment>
<dbReference type="Gene3D" id="3.40.50.300">
    <property type="entry name" value="P-loop containing nucleotide triphosphate hydrolases"/>
    <property type="match status" value="2"/>
</dbReference>
<dbReference type="GO" id="GO:0008652">
    <property type="term" value="P:amino acid biosynthetic process"/>
    <property type="evidence" value="ECO:0007669"/>
    <property type="project" value="UniProtKB-KW"/>
</dbReference>
<evidence type="ECO:0000256" key="3">
    <source>
        <dbReference type="ARBA" id="ARBA00009427"/>
    </source>
</evidence>
<dbReference type="CDD" id="cd00464">
    <property type="entry name" value="SK"/>
    <property type="match status" value="1"/>
</dbReference>
<dbReference type="PROSITE" id="PS01128">
    <property type="entry name" value="SHIKIMATE_KINASE"/>
    <property type="match status" value="1"/>
</dbReference>
<dbReference type="GO" id="GO:0009073">
    <property type="term" value="P:aromatic amino acid family biosynthetic process"/>
    <property type="evidence" value="ECO:0007669"/>
    <property type="project" value="UniProtKB-KW"/>
</dbReference>
<dbReference type="InterPro" id="IPR003136">
    <property type="entry name" value="Cytidylate_kin"/>
</dbReference>
<dbReference type="GO" id="GO:0005829">
    <property type="term" value="C:cytosol"/>
    <property type="evidence" value="ECO:0007669"/>
    <property type="project" value="TreeGrafter"/>
</dbReference>
<dbReference type="GO" id="GO:0036431">
    <property type="term" value="F:dCMP kinase activity"/>
    <property type="evidence" value="ECO:0007669"/>
    <property type="project" value="InterPro"/>
</dbReference>
<feature type="domain" description="AAA+ ATPase" evidence="15">
    <location>
        <begin position="1"/>
        <end position="211"/>
    </location>
</feature>
<comment type="subcellular location">
    <subcellularLocation>
        <location evidence="13">Cytoplasm</location>
    </subcellularLocation>
</comment>
<evidence type="ECO:0000256" key="12">
    <source>
        <dbReference type="ARBA" id="ARBA00048567"/>
    </source>
</evidence>
<evidence type="ECO:0000256" key="1">
    <source>
        <dbReference type="ARBA" id="ARBA00004842"/>
    </source>
</evidence>
<evidence type="ECO:0000256" key="14">
    <source>
        <dbReference type="HAMAP-Rule" id="MF_00238"/>
    </source>
</evidence>
<feature type="binding site" evidence="13">
    <location>
        <position position="80"/>
    </location>
    <ligand>
        <name>substrate</name>
    </ligand>
</feature>
<dbReference type="InterPro" id="IPR031322">
    <property type="entry name" value="Shikimate/glucono_kinase"/>
</dbReference>
<proteinExistence type="inferred from homology"/>
<comment type="catalytic activity">
    <reaction evidence="11 14">
        <text>CMP + ATP = CDP + ADP</text>
        <dbReference type="Rhea" id="RHEA:11600"/>
        <dbReference type="ChEBI" id="CHEBI:30616"/>
        <dbReference type="ChEBI" id="CHEBI:58069"/>
        <dbReference type="ChEBI" id="CHEBI:60377"/>
        <dbReference type="ChEBI" id="CHEBI:456216"/>
        <dbReference type="EC" id="2.7.4.25"/>
    </reaction>
</comment>
<dbReference type="GO" id="GO:0005524">
    <property type="term" value="F:ATP binding"/>
    <property type="evidence" value="ECO:0007669"/>
    <property type="project" value="UniProtKB-UniRule"/>
</dbReference>
<evidence type="ECO:0000256" key="6">
    <source>
        <dbReference type="ARBA" id="ARBA00022741"/>
    </source>
</evidence>
<evidence type="ECO:0000256" key="10">
    <source>
        <dbReference type="ARBA" id="ARBA00047615"/>
    </source>
</evidence>
<evidence type="ECO:0000259" key="15">
    <source>
        <dbReference type="SMART" id="SM00382"/>
    </source>
</evidence>
<evidence type="ECO:0000256" key="13">
    <source>
        <dbReference type="HAMAP-Rule" id="MF_00109"/>
    </source>
</evidence>
<dbReference type="GO" id="GO:0009423">
    <property type="term" value="P:chorismate biosynthetic process"/>
    <property type="evidence" value="ECO:0007669"/>
    <property type="project" value="UniProtKB-UniRule"/>
</dbReference>
<evidence type="ECO:0000256" key="9">
    <source>
        <dbReference type="ARBA" id="ARBA00023141"/>
    </source>
</evidence>
<evidence type="ECO:0000256" key="2">
    <source>
        <dbReference type="ARBA" id="ARBA00006997"/>
    </source>
</evidence>
<dbReference type="CDD" id="cd02020">
    <property type="entry name" value="CMPK"/>
    <property type="match status" value="1"/>
</dbReference>
<dbReference type="EMBL" id="CP030759">
    <property type="protein sequence ID" value="AXA35246.1"/>
    <property type="molecule type" value="Genomic_DNA"/>
</dbReference>
<evidence type="ECO:0000256" key="8">
    <source>
        <dbReference type="ARBA" id="ARBA00022840"/>
    </source>
</evidence>
<keyword evidence="8 13" id="KW-0067">ATP-binding</keyword>
<dbReference type="AlphaFoldDB" id="A0A2Z4Y2X0"/>
<feature type="binding site" evidence="13">
    <location>
        <position position="58"/>
    </location>
    <ligand>
        <name>substrate</name>
    </ligand>
</feature>
<dbReference type="PRINTS" id="PR01100">
    <property type="entry name" value="SHIKIMTKNASE"/>
</dbReference>
<accession>A0A2Z4Y2X0</accession>
<dbReference type="Pfam" id="PF01202">
    <property type="entry name" value="SKI"/>
    <property type="match status" value="1"/>
</dbReference>
<dbReference type="InterPro" id="IPR000623">
    <property type="entry name" value="Shikimate_kinase/TSH1"/>
</dbReference>
<keyword evidence="9 13" id="KW-0057">Aromatic amino acid biosynthesis</keyword>
<comment type="subunit">
    <text evidence="13">Monomer.</text>
</comment>
<dbReference type="InterPro" id="IPR003593">
    <property type="entry name" value="AAA+_ATPase"/>
</dbReference>
<evidence type="ECO:0000256" key="4">
    <source>
        <dbReference type="ARBA" id="ARBA00022605"/>
    </source>
</evidence>
<keyword evidence="4 13" id="KW-0028">Amino-acid biosynthesis</keyword>
<feature type="binding site" evidence="13">
    <location>
        <position position="34"/>
    </location>
    <ligand>
        <name>substrate</name>
    </ligand>
</feature>
<keyword evidence="13" id="KW-0479">Metal-binding</keyword>
<evidence type="ECO:0000256" key="5">
    <source>
        <dbReference type="ARBA" id="ARBA00022679"/>
    </source>
</evidence>
<feature type="binding site" evidence="13">
    <location>
        <position position="118"/>
    </location>
    <ligand>
        <name>ATP</name>
        <dbReference type="ChEBI" id="CHEBI:30616"/>
    </ligand>
</feature>